<keyword evidence="1" id="KW-1133">Transmembrane helix</keyword>
<evidence type="ECO:0000313" key="3">
    <source>
        <dbReference type="Proteomes" id="UP001601059"/>
    </source>
</evidence>
<sequence length="304" mass="34770">MTISDSIFLFKILPALVKVFAVLGAIFAGYLVYSGLSSRIEKQHIRLRLKGALQEKNLQYRDKVAKGNVEILFKEAGNPLGINGIRWEIFKWALMILVSSNYIFIPYLMKGDFSSFYILIILGGMILLSPTFPYSLTRFILNRVIEYRKAKRNSELFSLYDMLISELQMMNSTRVNAYSLLRTLKPYFKELDGPLTRLLANWTKDEGPEIALELFADEIGTGEAKSLSNVLKKFDENTKDTILKSLKGMEEMFITSQIENYRRKRKLYVDLAGLPIRAAHGLILLNFVLVIIAMVAFILQDARL</sequence>
<dbReference type="RefSeq" id="WP_389364872.1">
    <property type="nucleotide sequence ID" value="NZ_JBIACK010000021.1"/>
</dbReference>
<feature type="transmembrane region" description="Helical" evidence="1">
    <location>
        <begin position="115"/>
        <end position="141"/>
    </location>
</feature>
<feature type="transmembrane region" description="Helical" evidence="1">
    <location>
        <begin position="271"/>
        <end position="299"/>
    </location>
</feature>
<name>A0ABW6KI97_9BACI</name>
<evidence type="ECO:0000313" key="2">
    <source>
        <dbReference type="EMBL" id="MFE8703932.1"/>
    </source>
</evidence>
<evidence type="ECO:0008006" key="4">
    <source>
        <dbReference type="Google" id="ProtNLM"/>
    </source>
</evidence>
<keyword evidence="3" id="KW-1185">Reference proteome</keyword>
<feature type="transmembrane region" description="Helical" evidence="1">
    <location>
        <begin position="12"/>
        <end position="33"/>
    </location>
</feature>
<feature type="transmembrane region" description="Helical" evidence="1">
    <location>
        <begin position="89"/>
        <end position="109"/>
    </location>
</feature>
<dbReference type="EMBL" id="JBIACK010000021">
    <property type="protein sequence ID" value="MFE8703932.1"/>
    <property type="molecule type" value="Genomic_DNA"/>
</dbReference>
<dbReference type="Proteomes" id="UP001601059">
    <property type="component" value="Unassembled WGS sequence"/>
</dbReference>
<organism evidence="2 3">
    <name type="scientific">Cytobacillus spartinae</name>
    <dbReference type="NCBI Taxonomy" id="3299023"/>
    <lineage>
        <taxon>Bacteria</taxon>
        <taxon>Bacillati</taxon>
        <taxon>Bacillota</taxon>
        <taxon>Bacilli</taxon>
        <taxon>Bacillales</taxon>
        <taxon>Bacillaceae</taxon>
        <taxon>Cytobacillus</taxon>
    </lineage>
</organism>
<gene>
    <name evidence="2" type="ORF">ACFYKX_25500</name>
</gene>
<keyword evidence="1" id="KW-0812">Transmembrane</keyword>
<comment type="caution">
    <text evidence="2">The sequence shown here is derived from an EMBL/GenBank/DDBJ whole genome shotgun (WGS) entry which is preliminary data.</text>
</comment>
<evidence type="ECO:0000256" key="1">
    <source>
        <dbReference type="SAM" id="Phobius"/>
    </source>
</evidence>
<proteinExistence type="predicted"/>
<reference evidence="2 3" key="1">
    <citation type="submission" date="2024-08" db="EMBL/GenBank/DDBJ databases">
        <title>Two novel Cytobacillus novel species.</title>
        <authorList>
            <person name="Liu G."/>
        </authorList>
    </citation>
    <scope>NUCLEOTIDE SEQUENCE [LARGE SCALE GENOMIC DNA]</scope>
    <source>
        <strain evidence="2 3">FJAT-54145</strain>
    </source>
</reference>
<keyword evidence="1" id="KW-0472">Membrane</keyword>
<protein>
    <recommendedName>
        <fullName evidence="4">Type II secretion system protein GspF domain-containing protein</fullName>
    </recommendedName>
</protein>
<accession>A0ABW6KI97</accession>